<dbReference type="GO" id="GO:0005351">
    <property type="term" value="F:carbohydrate:proton symporter activity"/>
    <property type="evidence" value="ECO:0007669"/>
    <property type="project" value="TreeGrafter"/>
</dbReference>
<evidence type="ECO:0000256" key="5">
    <source>
        <dbReference type="ARBA" id="ARBA00022989"/>
    </source>
</evidence>
<evidence type="ECO:0000313" key="11">
    <source>
        <dbReference type="EMBL" id="ORX37003.1"/>
    </source>
</evidence>
<dbReference type="InterPro" id="IPR005828">
    <property type="entry name" value="MFS_sugar_transport-like"/>
</dbReference>
<keyword evidence="3 8" id="KW-0813">Transport</keyword>
<feature type="transmembrane region" description="Helical" evidence="9">
    <location>
        <begin position="186"/>
        <end position="205"/>
    </location>
</feature>
<dbReference type="InterPro" id="IPR003663">
    <property type="entry name" value="Sugar/inositol_transpt"/>
</dbReference>
<dbReference type="Pfam" id="PF00083">
    <property type="entry name" value="Sugar_tr"/>
    <property type="match status" value="1"/>
</dbReference>
<reference evidence="11 12" key="1">
    <citation type="submission" date="2017-03" db="EMBL/GenBank/DDBJ databases">
        <title>Widespread Adenine N6-methylation of Active Genes in Fungi.</title>
        <authorList>
            <consortium name="DOE Joint Genome Institute"/>
            <person name="Mondo S.J."/>
            <person name="Dannebaum R.O."/>
            <person name="Kuo R.C."/>
            <person name="Louie K.B."/>
            <person name="Bewick A.J."/>
            <person name="Labutti K."/>
            <person name="Haridas S."/>
            <person name="Kuo A."/>
            <person name="Salamov A."/>
            <person name="Ahrendt S.R."/>
            <person name="Lau R."/>
            <person name="Bowen B.P."/>
            <person name="Lipzen A."/>
            <person name="Sullivan W."/>
            <person name="Andreopoulos W.B."/>
            <person name="Clum A."/>
            <person name="Lindquist E."/>
            <person name="Daum C."/>
            <person name="Northen T.R."/>
            <person name="Ramamoorthy G."/>
            <person name="Schmitz R.J."/>
            <person name="Gryganskyi A."/>
            <person name="Culley D."/>
            <person name="Magnuson J."/>
            <person name="James T.Y."/>
            <person name="O'Malley M.A."/>
            <person name="Stajich J.E."/>
            <person name="Spatafora J.W."/>
            <person name="Visel A."/>
            <person name="Grigoriev I.V."/>
        </authorList>
    </citation>
    <scope>NUCLEOTIDE SEQUENCE [LARGE SCALE GENOMIC DNA]</scope>
    <source>
        <strain evidence="11 12">NRRL Y-17943</strain>
    </source>
</reference>
<evidence type="ECO:0000313" key="12">
    <source>
        <dbReference type="Proteomes" id="UP000193218"/>
    </source>
</evidence>
<evidence type="ECO:0000256" key="6">
    <source>
        <dbReference type="ARBA" id="ARBA00023136"/>
    </source>
</evidence>
<organism evidence="11 12">
    <name type="scientific">Kockovaella imperatae</name>
    <dbReference type="NCBI Taxonomy" id="4999"/>
    <lineage>
        <taxon>Eukaryota</taxon>
        <taxon>Fungi</taxon>
        <taxon>Dikarya</taxon>
        <taxon>Basidiomycota</taxon>
        <taxon>Agaricomycotina</taxon>
        <taxon>Tremellomycetes</taxon>
        <taxon>Tremellales</taxon>
        <taxon>Cuniculitremaceae</taxon>
        <taxon>Kockovaella</taxon>
    </lineage>
</organism>
<keyword evidence="4 9" id="KW-0812">Transmembrane</keyword>
<dbReference type="NCBIfam" id="TIGR00879">
    <property type="entry name" value="SP"/>
    <property type="match status" value="1"/>
</dbReference>
<dbReference type="SUPFAM" id="SSF103473">
    <property type="entry name" value="MFS general substrate transporter"/>
    <property type="match status" value="1"/>
</dbReference>
<dbReference type="InterPro" id="IPR050360">
    <property type="entry name" value="MFS_Sugar_Transporters"/>
</dbReference>
<dbReference type="RefSeq" id="XP_021871041.1">
    <property type="nucleotide sequence ID" value="XM_022012730.1"/>
</dbReference>
<feature type="transmembrane region" description="Helical" evidence="9">
    <location>
        <begin position="311"/>
        <end position="331"/>
    </location>
</feature>
<dbReference type="InterPro" id="IPR020846">
    <property type="entry name" value="MFS_dom"/>
</dbReference>
<dbReference type="PROSITE" id="PS00217">
    <property type="entry name" value="SUGAR_TRANSPORT_2"/>
    <property type="match status" value="1"/>
</dbReference>
<feature type="transmembrane region" description="Helical" evidence="9">
    <location>
        <begin position="343"/>
        <end position="364"/>
    </location>
</feature>
<dbReference type="OrthoDB" id="6612291at2759"/>
<dbReference type="PANTHER" id="PTHR48022">
    <property type="entry name" value="PLASTIDIC GLUCOSE TRANSPORTER 4"/>
    <property type="match status" value="1"/>
</dbReference>
<feature type="transmembrane region" description="Helical" evidence="9">
    <location>
        <begin position="225"/>
        <end position="246"/>
    </location>
</feature>
<evidence type="ECO:0000259" key="10">
    <source>
        <dbReference type="PROSITE" id="PS50850"/>
    </source>
</evidence>
<dbReference type="PROSITE" id="PS50850">
    <property type="entry name" value="MFS"/>
    <property type="match status" value="1"/>
</dbReference>
<keyword evidence="6 9" id="KW-0472">Membrane</keyword>
<proteinExistence type="inferred from homology"/>
<dbReference type="GeneID" id="33554538"/>
<dbReference type="EMBL" id="NBSH01000006">
    <property type="protein sequence ID" value="ORX37003.1"/>
    <property type="molecule type" value="Genomic_DNA"/>
</dbReference>
<keyword evidence="12" id="KW-1185">Reference proteome</keyword>
<dbReference type="InterPro" id="IPR036259">
    <property type="entry name" value="MFS_trans_sf"/>
</dbReference>
<evidence type="ECO:0000256" key="8">
    <source>
        <dbReference type="RuleBase" id="RU003346"/>
    </source>
</evidence>
<evidence type="ECO:0000256" key="3">
    <source>
        <dbReference type="ARBA" id="ARBA00022448"/>
    </source>
</evidence>
<dbReference type="Gene3D" id="1.20.1250.20">
    <property type="entry name" value="MFS general substrate transporter like domains"/>
    <property type="match status" value="1"/>
</dbReference>
<protein>
    <submittedName>
        <fullName evidence="11">General substrate transporter</fullName>
    </submittedName>
</protein>
<comment type="subcellular location">
    <subcellularLocation>
        <location evidence="1">Membrane</location>
        <topology evidence="1">Multi-pass membrane protein</topology>
    </subcellularLocation>
</comment>
<feature type="transmembrane region" description="Helical" evidence="9">
    <location>
        <begin position="402"/>
        <end position="426"/>
    </location>
</feature>
<dbReference type="FunFam" id="1.20.1250.20:FF:000078">
    <property type="entry name" value="MFS maltose transporter, putative"/>
    <property type="match status" value="1"/>
</dbReference>
<dbReference type="GO" id="GO:0016020">
    <property type="term" value="C:membrane"/>
    <property type="evidence" value="ECO:0007669"/>
    <property type="project" value="UniProtKB-SubCell"/>
</dbReference>
<sequence length="543" mass="60298">MFFRPVAMAPQQATAETQLDQELVQIGHEVIARQKQETFSMAWRNHWRGAVWSLLISMALWMEGFDTSLLGNFMGHPAFRARFGTVIDGVKKIPNHTQVGLSETTICGQLVGLVITGIAQERYGAKRTFFWGMTALTGTIFLAVFAQNLAMLFVAGFLNGVPWGMFQTLTTAYAAEICPINLRGYLAAWAQIAWSGGGVIATGVLRGTLTMEGDWAWRLPYALQWLWPVPLALLVLIAPESPWWLVRKGRYDDAKAVVRRNADRSLYGPGEVDGYVEYMKHTDALDRAEQARGSFLDMFRGTNRRRTEVQIGTWVTQIFCGSAITALSVLFFEKAGMSTTLAFNFSLILTGISIFGVFLSWVLIRYFGRRTLYLSGLVIIAVCNLIIATLGFTTEGTASLNAIGALMVIIQFTFCATLGPVCYIIVGEIPASRLRAQSIVLGRFSYVVIVIIVGTFNPYVTNDWGPKSGYFWMGTGLSCLVWCYFRLPETKGRSFADIDILFANKIPARQFATTSVDEQREAMDKIQGGDEDVKLDAVHAETK</sequence>
<evidence type="ECO:0000256" key="7">
    <source>
        <dbReference type="ARBA" id="ARBA00049119"/>
    </source>
</evidence>
<dbReference type="Proteomes" id="UP000193218">
    <property type="component" value="Unassembled WGS sequence"/>
</dbReference>
<dbReference type="InterPro" id="IPR005829">
    <property type="entry name" value="Sugar_transporter_CS"/>
</dbReference>
<gene>
    <name evidence="11" type="ORF">BD324DRAFT_421262</name>
</gene>
<comment type="similarity">
    <text evidence="2 8">Belongs to the major facilitator superfamily. Sugar transporter (TC 2.A.1.1) family.</text>
</comment>
<name>A0A1Y1UG24_9TREE</name>
<dbReference type="InParanoid" id="A0A1Y1UG24"/>
<feature type="transmembrane region" description="Helical" evidence="9">
    <location>
        <begin position="438"/>
        <end position="457"/>
    </location>
</feature>
<evidence type="ECO:0000256" key="9">
    <source>
        <dbReference type="SAM" id="Phobius"/>
    </source>
</evidence>
<feature type="domain" description="Major facilitator superfamily (MFS) profile" evidence="10">
    <location>
        <begin position="52"/>
        <end position="491"/>
    </location>
</feature>
<comment type="catalytic activity">
    <reaction evidence="7">
        <text>myo-inositol(out) + H(+)(out) = myo-inositol(in) + H(+)(in)</text>
        <dbReference type="Rhea" id="RHEA:60364"/>
        <dbReference type="ChEBI" id="CHEBI:15378"/>
        <dbReference type="ChEBI" id="CHEBI:17268"/>
    </reaction>
</comment>
<evidence type="ECO:0000256" key="4">
    <source>
        <dbReference type="ARBA" id="ARBA00022692"/>
    </source>
</evidence>
<feature type="transmembrane region" description="Helical" evidence="9">
    <location>
        <begin position="371"/>
        <end position="390"/>
    </location>
</feature>
<dbReference type="AlphaFoldDB" id="A0A1Y1UG24"/>
<comment type="caution">
    <text evidence="11">The sequence shown here is derived from an EMBL/GenBank/DDBJ whole genome shotgun (WGS) entry which is preliminary data.</text>
</comment>
<evidence type="ECO:0000256" key="1">
    <source>
        <dbReference type="ARBA" id="ARBA00004141"/>
    </source>
</evidence>
<dbReference type="PANTHER" id="PTHR48022:SF53">
    <property type="entry name" value="ALPHA-GLUCOSIDE TRANSPORTER, PUTATIVE (AFU_ORTHOLOGUE AFUA_3G01700)-RELATED"/>
    <property type="match status" value="1"/>
</dbReference>
<accession>A0A1Y1UG24</accession>
<feature type="transmembrane region" description="Helical" evidence="9">
    <location>
        <begin position="469"/>
        <end position="487"/>
    </location>
</feature>
<keyword evidence="5 9" id="KW-1133">Transmembrane helix</keyword>
<evidence type="ECO:0000256" key="2">
    <source>
        <dbReference type="ARBA" id="ARBA00010992"/>
    </source>
</evidence>